<dbReference type="HAMAP" id="MF_01054">
    <property type="entry name" value="UPF0237"/>
    <property type="match status" value="1"/>
</dbReference>
<sequence>MIAIVTVTGLDHTGIVAAVSTRMSALGINIVNISQTIMGEYFTMIAQCEFDETAQPIESIQAELRRVGEEQQVVVRLQSEAIFRAMHEL</sequence>
<dbReference type="InterPro" id="IPR045865">
    <property type="entry name" value="ACT-like_dom_sf"/>
</dbReference>
<dbReference type="NCBIfam" id="NF001220">
    <property type="entry name" value="PRK00194.1"/>
    <property type="match status" value="1"/>
</dbReference>
<dbReference type="InterPro" id="IPR022986">
    <property type="entry name" value="UPF0237_ACT"/>
</dbReference>
<gene>
    <name evidence="3" type="ORF">SAMN05443377_11939</name>
</gene>
<dbReference type="RefSeq" id="WP_091970378.1">
    <property type="nucleotide sequence ID" value="NZ_FOGZ01000019.1"/>
</dbReference>
<dbReference type="InterPro" id="IPR002912">
    <property type="entry name" value="ACT_dom"/>
</dbReference>
<protein>
    <recommendedName>
        <fullName evidence="1">UPF0237 protein SAMN05443377_11939</fullName>
    </recommendedName>
</protein>
<dbReference type="EMBL" id="FOGZ01000019">
    <property type="protein sequence ID" value="SER92971.1"/>
    <property type="molecule type" value="Genomic_DNA"/>
</dbReference>
<dbReference type="OrthoDB" id="9803078at2"/>
<name>A0A1H9T724_9ACTN</name>
<dbReference type="PANTHER" id="PTHR34875:SF6">
    <property type="entry name" value="UPF0237 PROTEIN MJ1558"/>
    <property type="match status" value="1"/>
</dbReference>
<dbReference type="Gene3D" id="3.30.70.260">
    <property type="match status" value="1"/>
</dbReference>
<keyword evidence="4" id="KW-1185">Reference proteome</keyword>
<dbReference type="PANTHER" id="PTHR34875">
    <property type="entry name" value="UPF0237 PROTEIN MJ1558"/>
    <property type="match status" value="1"/>
</dbReference>
<dbReference type="CDD" id="cd04872">
    <property type="entry name" value="ACT_1ZPV"/>
    <property type="match status" value="1"/>
</dbReference>
<dbReference type="STRING" id="64702.SAMN05443377_11939"/>
<reference evidence="3 4" key="1">
    <citation type="submission" date="2016-10" db="EMBL/GenBank/DDBJ databases">
        <authorList>
            <person name="de Groot N.N."/>
        </authorList>
    </citation>
    <scope>NUCLEOTIDE SEQUENCE [LARGE SCALE GENOMIC DNA]</scope>
    <source>
        <strain evidence="3 4">DSM 16859</strain>
    </source>
</reference>
<proteinExistence type="inferred from homology"/>
<dbReference type="SUPFAM" id="SSF55021">
    <property type="entry name" value="ACT-like"/>
    <property type="match status" value="1"/>
</dbReference>
<dbReference type="Pfam" id="PF13740">
    <property type="entry name" value="ACT_6"/>
    <property type="match status" value="1"/>
</dbReference>
<evidence type="ECO:0000259" key="2">
    <source>
        <dbReference type="PROSITE" id="PS51671"/>
    </source>
</evidence>
<dbReference type="AlphaFoldDB" id="A0A1H9T724"/>
<comment type="similarity">
    <text evidence="1">Belongs to the UPF0237 family.</text>
</comment>
<dbReference type="PROSITE" id="PS51671">
    <property type="entry name" value="ACT"/>
    <property type="match status" value="1"/>
</dbReference>
<evidence type="ECO:0000313" key="3">
    <source>
        <dbReference type="EMBL" id="SER92971.1"/>
    </source>
</evidence>
<organism evidence="3 4">
    <name type="scientific">Propionibacterium cyclohexanicum</name>
    <dbReference type="NCBI Taxonomy" id="64702"/>
    <lineage>
        <taxon>Bacteria</taxon>
        <taxon>Bacillati</taxon>
        <taxon>Actinomycetota</taxon>
        <taxon>Actinomycetes</taxon>
        <taxon>Propionibacteriales</taxon>
        <taxon>Propionibacteriaceae</taxon>
        <taxon>Propionibacterium</taxon>
    </lineage>
</organism>
<accession>A0A1H9T724</accession>
<evidence type="ECO:0000256" key="1">
    <source>
        <dbReference type="HAMAP-Rule" id="MF_01054"/>
    </source>
</evidence>
<evidence type="ECO:0000313" key="4">
    <source>
        <dbReference type="Proteomes" id="UP000198815"/>
    </source>
</evidence>
<feature type="domain" description="ACT" evidence="2">
    <location>
        <begin position="4"/>
        <end position="78"/>
    </location>
</feature>
<dbReference type="InterPro" id="IPR050990">
    <property type="entry name" value="UPF0237/GcvR_regulator"/>
</dbReference>
<dbReference type="Proteomes" id="UP000198815">
    <property type="component" value="Unassembled WGS sequence"/>
</dbReference>